<protein>
    <recommendedName>
        <fullName evidence="6">Molecular chaperone DnaJ</fullName>
    </recommendedName>
</protein>
<dbReference type="RefSeq" id="WP_183948980.1">
    <property type="nucleotide sequence ID" value="NZ_JACHHX010000017.1"/>
</dbReference>
<evidence type="ECO:0000256" key="2">
    <source>
        <dbReference type="SAM" id="Coils"/>
    </source>
</evidence>
<evidence type="ECO:0008006" key="6">
    <source>
        <dbReference type="Google" id="ProtNLM"/>
    </source>
</evidence>
<dbReference type="Gene3D" id="1.10.287.110">
    <property type="entry name" value="DnaJ domain"/>
    <property type="match status" value="1"/>
</dbReference>
<evidence type="ECO:0000256" key="1">
    <source>
        <dbReference type="ARBA" id="ARBA00023186"/>
    </source>
</evidence>
<dbReference type="EMBL" id="JACHHX010000017">
    <property type="protein sequence ID" value="MBB5016312.1"/>
    <property type="molecule type" value="Genomic_DNA"/>
</dbReference>
<keyword evidence="1" id="KW-0143">Chaperone</keyword>
<keyword evidence="5" id="KW-1185">Reference proteome</keyword>
<dbReference type="InterPro" id="IPR036869">
    <property type="entry name" value="J_dom_sf"/>
</dbReference>
<evidence type="ECO:0000256" key="3">
    <source>
        <dbReference type="SAM" id="MobiDB-lite"/>
    </source>
</evidence>
<feature type="region of interest" description="Disordered" evidence="3">
    <location>
        <begin position="196"/>
        <end position="226"/>
    </location>
</feature>
<organism evidence="4 5">
    <name type="scientific">Rehaibacterium terrae</name>
    <dbReference type="NCBI Taxonomy" id="1341696"/>
    <lineage>
        <taxon>Bacteria</taxon>
        <taxon>Pseudomonadati</taxon>
        <taxon>Pseudomonadota</taxon>
        <taxon>Gammaproteobacteria</taxon>
        <taxon>Lysobacterales</taxon>
        <taxon>Lysobacteraceae</taxon>
        <taxon>Rehaibacterium</taxon>
    </lineage>
</organism>
<dbReference type="Proteomes" id="UP000519004">
    <property type="component" value="Unassembled WGS sequence"/>
</dbReference>
<gene>
    <name evidence="4" type="ORF">HNQ58_002225</name>
</gene>
<dbReference type="InterPro" id="IPR001623">
    <property type="entry name" value="DnaJ_domain"/>
</dbReference>
<accession>A0A7W7Y1D5</accession>
<proteinExistence type="predicted"/>
<feature type="coiled-coil region" evidence="2">
    <location>
        <begin position="39"/>
        <end position="66"/>
    </location>
</feature>
<sequence>MESPGQQSLFDVEAPGGPGNGLVRIGRRAGRLSPEQRSFNRLCEQIEHARAALQQWESEAPRLMERVTRELMPQMHALEQAQRALVEYLDAFLTTPPKGARLGKRQRGALTDLLCDVVEGLLAGRHDPGLEAIYDRHNAVSYREEQEEARALEMELAEGMLGRFFGEDILDGNQAQSAEELLQHVHARLSEAAQAEAVEREARAAKRSKRRGPSKREQEAQAASQSVREVYRKLASSLHPDREADPDERARKTMLMQRLNQAYRRNDLLSLLGMQIEMEHIDHAALAGLPVERLRHYNRVLKEQLAVLRQETIDRAGALLDALGMDPLVRVDHPRDVDRLLDARLRELRVALSDCQRVPRALADPQQRKAELASIVEAMKEANFDDIDFLDDLIFAGR</sequence>
<reference evidence="4 5" key="1">
    <citation type="submission" date="2020-08" db="EMBL/GenBank/DDBJ databases">
        <title>Genomic Encyclopedia of Type Strains, Phase IV (KMG-IV): sequencing the most valuable type-strain genomes for metagenomic binning, comparative biology and taxonomic classification.</title>
        <authorList>
            <person name="Goeker M."/>
        </authorList>
    </citation>
    <scope>NUCLEOTIDE SEQUENCE [LARGE SCALE GENOMIC DNA]</scope>
    <source>
        <strain evidence="4 5">DSM 25897</strain>
    </source>
</reference>
<keyword evidence="2" id="KW-0175">Coiled coil</keyword>
<evidence type="ECO:0000313" key="5">
    <source>
        <dbReference type="Proteomes" id="UP000519004"/>
    </source>
</evidence>
<dbReference type="CDD" id="cd06257">
    <property type="entry name" value="DnaJ"/>
    <property type="match status" value="1"/>
</dbReference>
<dbReference type="SUPFAM" id="SSF46565">
    <property type="entry name" value="Chaperone J-domain"/>
    <property type="match status" value="1"/>
</dbReference>
<feature type="region of interest" description="Disordered" evidence="3">
    <location>
        <begin position="1"/>
        <end position="21"/>
    </location>
</feature>
<comment type="caution">
    <text evidence="4">The sequence shown here is derived from an EMBL/GenBank/DDBJ whole genome shotgun (WGS) entry which is preliminary data.</text>
</comment>
<name>A0A7W7Y1D5_9GAMM</name>
<dbReference type="AlphaFoldDB" id="A0A7W7Y1D5"/>
<evidence type="ECO:0000313" key="4">
    <source>
        <dbReference type="EMBL" id="MBB5016312.1"/>
    </source>
</evidence>